<evidence type="ECO:0000313" key="2">
    <source>
        <dbReference type="EMBL" id="KAF6379008.1"/>
    </source>
</evidence>
<dbReference type="Proteomes" id="UP000527355">
    <property type="component" value="Unassembled WGS sequence"/>
</dbReference>
<evidence type="ECO:0008006" key="4">
    <source>
        <dbReference type="Google" id="ProtNLM"/>
    </source>
</evidence>
<evidence type="ECO:0000256" key="1">
    <source>
        <dbReference type="SAM" id="MobiDB-lite"/>
    </source>
</evidence>
<feature type="compositionally biased region" description="Low complexity" evidence="1">
    <location>
        <begin position="221"/>
        <end position="231"/>
    </location>
</feature>
<keyword evidence="3" id="KW-1185">Reference proteome</keyword>
<dbReference type="GO" id="GO:0005634">
    <property type="term" value="C:nucleus"/>
    <property type="evidence" value="ECO:0007669"/>
    <property type="project" value="TreeGrafter"/>
</dbReference>
<dbReference type="InterPro" id="IPR040879">
    <property type="entry name" value="Spt46-like"/>
</dbReference>
<protein>
    <recommendedName>
        <fullName evidence="4">Family with sequence similarity 170 member A</fullName>
    </recommendedName>
</protein>
<dbReference type="AlphaFoldDB" id="A0A7J7ZY20"/>
<organism evidence="2 3">
    <name type="scientific">Myotis myotis</name>
    <name type="common">Greater mouse-eared bat</name>
    <name type="synonym">Vespertilio myotis</name>
    <dbReference type="NCBI Taxonomy" id="51298"/>
    <lineage>
        <taxon>Eukaryota</taxon>
        <taxon>Metazoa</taxon>
        <taxon>Chordata</taxon>
        <taxon>Craniata</taxon>
        <taxon>Vertebrata</taxon>
        <taxon>Euteleostomi</taxon>
        <taxon>Mammalia</taxon>
        <taxon>Eutheria</taxon>
        <taxon>Laurasiatheria</taxon>
        <taxon>Chiroptera</taxon>
        <taxon>Yangochiroptera</taxon>
        <taxon>Vespertilionidae</taxon>
        <taxon>Myotis</taxon>
    </lineage>
</organism>
<sequence length="421" mass="47634">MKHKETKKHLESEYFIKTARISRGHYKIRQAVPQSFVEAPGCSQAAGENTSSSEYFSCVSSPYKLGHHDEDGHYKIRQAVPQSFVEAPGCSQAAGENTSSSEYFSCVSSPYKLAHHDEDGFHQLQQNASYLGALNMPVSQSARKRKIMEGHIEGDRNTQQDTPWPESRVEAPGCGQAAGENASSCGYFTCVSSPSKLPRYEDGIKQRPVLKDLVQPRSSSDFSYTSISSHSASNKDPFMSSVHGTDLRLMKIYYMHVQMKRGVAVLCQTEEGWEPPSKKTKIEEMTYIKEVHKNVPLSHMPGKNLLIFSEPRVDSGAQEKREKADYHAKPPNLVVYRRVQVQKALESGFRCMACCHVFSTLELLQEHVENGIREGFSCHVFHRAMARMRYKRLKMKNKKLMKATLSGQEEKHFDMKINLKN</sequence>
<dbReference type="VEuPathDB" id="HostDB:LOC118675680"/>
<accession>A0A7J7ZY20</accession>
<dbReference type="Pfam" id="PF17734">
    <property type="entry name" value="Spt46"/>
    <property type="match status" value="1"/>
</dbReference>
<feature type="region of interest" description="Disordered" evidence="1">
    <location>
        <begin position="221"/>
        <end position="240"/>
    </location>
</feature>
<reference evidence="2 3" key="1">
    <citation type="journal article" date="2020" name="Nature">
        <title>Six reference-quality genomes reveal evolution of bat adaptations.</title>
        <authorList>
            <person name="Jebb D."/>
            <person name="Huang Z."/>
            <person name="Pippel M."/>
            <person name="Hughes G.M."/>
            <person name="Lavrichenko K."/>
            <person name="Devanna P."/>
            <person name="Winkler S."/>
            <person name="Jermiin L.S."/>
            <person name="Skirmuntt E.C."/>
            <person name="Katzourakis A."/>
            <person name="Burkitt-Gray L."/>
            <person name="Ray D.A."/>
            <person name="Sullivan K.A.M."/>
            <person name="Roscito J.G."/>
            <person name="Kirilenko B.M."/>
            <person name="Davalos L.M."/>
            <person name="Corthals A.P."/>
            <person name="Power M.L."/>
            <person name="Jones G."/>
            <person name="Ransome R.D."/>
            <person name="Dechmann D.K.N."/>
            <person name="Locatelli A.G."/>
            <person name="Puechmaille S.J."/>
            <person name="Fedrigo O."/>
            <person name="Jarvis E.D."/>
            <person name="Hiller M."/>
            <person name="Vernes S.C."/>
            <person name="Myers E.W."/>
            <person name="Teeling E.C."/>
        </authorList>
    </citation>
    <scope>NUCLEOTIDE SEQUENCE [LARGE SCALE GENOMIC DNA]</scope>
    <source>
        <strain evidence="2">MMyoMyo1</strain>
        <tissue evidence="2">Flight muscle</tissue>
    </source>
</reference>
<name>A0A7J7ZY20_MYOMY</name>
<proteinExistence type="predicted"/>
<comment type="caution">
    <text evidence="2">The sequence shown here is derived from an EMBL/GenBank/DDBJ whole genome shotgun (WGS) entry which is preliminary data.</text>
</comment>
<dbReference type="GO" id="GO:0009566">
    <property type="term" value="P:fertilization"/>
    <property type="evidence" value="ECO:0007669"/>
    <property type="project" value="TreeGrafter"/>
</dbReference>
<feature type="region of interest" description="Disordered" evidence="1">
    <location>
        <begin position="154"/>
        <end position="175"/>
    </location>
</feature>
<gene>
    <name evidence="2" type="ORF">mMyoMyo1_009878</name>
</gene>
<dbReference type="PANTHER" id="PTHR33517:SF5">
    <property type="entry name" value="FAMILY WITH SEQUENCE SIMILARITY 170 MEMBER A"/>
    <property type="match status" value="1"/>
</dbReference>
<dbReference type="EMBL" id="JABWUV010000002">
    <property type="protein sequence ID" value="KAF6379008.1"/>
    <property type="molecule type" value="Genomic_DNA"/>
</dbReference>
<dbReference type="PANTHER" id="PTHR33517">
    <property type="entry name" value="PROTEIN FAM170B-RELATED"/>
    <property type="match status" value="1"/>
</dbReference>
<evidence type="ECO:0000313" key="3">
    <source>
        <dbReference type="Proteomes" id="UP000527355"/>
    </source>
</evidence>